<dbReference type="AlphaFoldDB" id="A0A251UN38"/>
<gene>
    <name evidence="2" type="ORF">HannXRQ_Chr05g0140731</name>
</gene>
<keyword evidence="3" id="KW-1185">Reference proteome</keyword>
<proteinExistence type="predicted"/>
<name>A0A251UN38_HELAN</name>
<evidence type="ECO:0000313" key="3">
    <source>
        <dbReference type="Proteomes" id="UP000215914"/>
    </source>
</evidence>
<dbReference type="InParanoid" id="A0A251UN38"/>
<feature type="compositionally biased region" description="Polar residues" evidence="1">
    <location>
        <begin position="20"/>
        <end position="30"/>
    </location>
</feature>
<evidence type="ECO:0000313" key="2">
    <source>
        <dbReference type="EMBL" id="OTG24800.1"/>
    </source>
</evidence>
<accession>A0A251UN38</accession>
<organism evidence="2 3">
    <name type="scientific">Helianthus annuus</name>
    <name type="common">Common sunflower</name>
    <dbReference type="NCBI Taxonomy" id="4232"/>
    <lineage>
        <taxon>Eukaryota</taxon>
        <taxon>Viridiplantae</taxon>
        <taxon>Streptophyta</taxon>
        <taxon>Embryophyta</taxon>
        <taxon>Tracheophyta</taxon>
        <taxon>Spermatophyta</taxon>
        <taxon>Magnoliopsida</taxon>
        <taxon>eudicotyledons</taxon>
        <taxon>Gunneridae</taxon>
        <taxon>Pentapetalae</taxon>
        <taxon>asterids</taxon>
        <taxon>campanulids</taxon>
        <taxon>Asterales</taxon>
        <taxon>Asteraceae</taxon>
        <taxon>Asteroideae</taxon>
        <taxon>Heliantheae alliance</taxon>
        <taxon>Heliantheae</taxon>
        <taxon>Helianthus</taxon>
    </lineage>
</organism>
<dbReference type="Proteomes" id="UP000215914">
    <property type="component" value="Chromosome 5"/>
</dbReference>
<reference evidence="3" key="1">
    <citation type="journal article" date="2017" name="Nature">
        <title>The sunflower genome provides insights into oil metabolism, flowering and Asterid evolution.</title>
        <authorList>
            <person name="Badouin H."/>
            <person name="Gouzy J."/>
            <person name="Grassa C.J."/>
            <person name="Murat F."/>
            <person name="Staton S.E."/>
            <person name="Cottret L."/>
            <person name="Lelandais-Briere C."/>
            <person name="Owens G.L."/>
            <person name="Carrere S."/>
            <person name="Mayjonade B."/>
            <person name="Legrand L."/>
            <person name="Gill N."/>
            <person name="Kane N.C."/>
            <person name="Bowers J.E."/>
            <person name="Hubner S."/>
            <person name="Bellec A."/>
            <person name="Berard A."/>
            <person name="Berges H."/>
            <person name="Blanchet N."/>
            <person name="Boniface M.C."/>
            <person name="Brunel D."/>
            <person name="Catrice O."/>
            <person name="Chaidir N."/>
            <person name="Claudel C."/>
            <person name="Donnadieu C."/>
            <person name="Faraut T."/>
            <person name="Fievet G."/>
            <person name="Helmstetter N."/>
            <person name="King M."/>
            <person name="Knapp S.J."/>
            <person name="Lai Z."/>
            <person name="Le Paslier M.C."/>
            <person name="Lippi Y."/>
            <person name="Lorenzon L."/>
            <person name="Mandel J.R."/>
            <person name="Marage G."/>
            <person name="Marchand G."/>
            <person name="Marquand E."/>
            <person name="Bret-Mestries E."/>
            <person name="Morien E."/>
            <person name="Nambeesan S."/>
            <person name="Nguyen T."/>
            <person name="Pegot-Espagnet P."/>
            <person name="Pouilly N."/>
            <person name="Raftis F."/>
            <person name="Sallet E."/>
            <person name="Schiex T."/>
            <person name="Thomas J."/>
            <person name="Vandecasteele C."/>
            <person name="Vares D."/>
            <person name="Vear F."/>
            <person name="Vautrin S."/>
            <person name="Crespi M."/>
            <person name="Mangin B."/>
            <person name="Burke J.M."/>
            <person name="Salse J."/>
            <person name="Munos S."/>
            <person name="Vincourt P."/>
            <person name="Rieseberg L.H."/>
            <person name="Langlade N.B."/>
        </authorList>
    </citation>
    <scope>NUCLEOTIDE SEQUENCE [LARGE SCALE GENOMIC DNA]</scope>
    <source>
        <strain evidence="3">cv. SF193</strain>
    </source>
</reference>
<evidence type="ECO:0000256" key="1">
    <source>
        <dbReference type="SAM" id="MobiDB-lite"/>
    </source>
</evidence>
<dbReference type="EMBL" id="CM007894">
    <property type="protein sequence ID" value="OTG24800.1"/>
    <property type="molecule type" value="Genomic_DNA"/>
</dbReference>
<feature type="region of interest" description="Disordered" evidence="1">
    <location>
        <begin position="19"/>
        <end position="49"/>
    </location>
</feature>
<sequence length="137" mass="15935">MFNSLVPFLGFPVHRRNKTKTTPLLQNQQPLRHRDLPRSSNSCSHRPPALEFSHSQMDTSWMSLPRATTEYENVIKYGLIGRRLERISNVSGLLKATELHLLFPNHVKLLCWMLKMTCKGWCMMHSTGLVRTNMKMK</sequence>
<protein>
    <submittedName>
        <fullName evidence="2">Uncharacterized protein</fullName>
    </submittedName>
</protein>